<sequence>MGSPYQGSASAGAVASAGAGAVASASASAGVGYDPQLSLSSQMPTSIPPLTTIFTPPPECKTPFAFDGSCDNDFECNGSYMPFLYLPASENPRGTSIQCYPEITTYNDGFVDAVYDYSPGLFCPDGVFTSMIDKTLLSNIGQWKDNSASIVSTTSFSAADRMTLYPSAVPVYLTNARSGTFNNVPSQSITSTSGESSTIGTSMSVEVSSKTSTSNSPKCRRDNCQTTTTTQPSTGGGSTTAANPLGSNESKPTNQNNLKIGVGVGVGVGGAVALTLLALGFMLLRRYHRKRLLSHPQVIYSPPTKPNGNGGGEQDVQQLYQEKPPSELPVAESWIELEGTQAEDRGTGIYVWKPELEGTAGVLGAKGVYVRRKSELEAKYTGNAAPVTGAVVYAESPVVGASFANPRYPAPTVIQMYT</sequence>
<organism evidence="3 4">
    <name type="scientific">Xylaria flabelliformis</name>
    <dbReference type="NCBI Taxonomy" id="2512241"/>
    <lineage>
        <taxon>Eukaryota</taxon>
        <taxon>Fungi</taxon>
        <taxon>Dikarya</taxon>
        <taxon>Ascomycota</taxon>
        <taxon>Pezizomycotina</taxon>
        <taxon>Sordariomycetes</taxon>
        <taxon>Xylariomycetidae</taxon>
        <taxon>Xylariales</taxon>
        <taxon>Xylariaceae</taxon>
        <taxon>Xylaria</taxon>
    </lineage>
</organism>
<keyword evidence="2" id="KW-0472">Membrane</keyword>
<keyword evidence="2" id="KW-0812">Transmembrane</keyword>
<evidence type="ECO:0000256" key="1">
    <source>
        <dbReference type="SAM" id="MobiDB-lite"/>
    </source>
</evidence>
<dbReference type="EMBL" id="VFLP01000064">
    <property type="protein sequence ID" value="TRX89684.1"/>
    <property type="molecule type" value="Genomic_DNA"/>
</dbReference>
<feature type="compositionally biased region" description="Low complexity" evidence="1">
    <location>
        <begin position="186"/>
        <end position="204"/>
    </location>
</feature>
<feature type="transmembrane region" description="Helical" evidence="2">
    <location>
        <begin position="260"/>
        <end position="284"/>
    </location>
</feature>
<dbReference type="AlphaFoldDB" id="A0A553HNZ6"/>
<evidence type="ECO:0000256" key="2">
    <source>
        <dbReference type="SAM" id="Phobius"/>
    </source>
</evidence>
<dbReference type="Proteomes" id="UP000319160">
    <property type="component" value="Unassembled WGS sequence"/>
</dbReference>
<dbReference type="OrthoDB" id="4760118at2759"/>
<feature type="region of interest" description="Disordered" evidence="1">
    <location>
        <begin position="183"/>
        <end position="255"/>
    </location>
</feature>
<proteinExistence type="predicted"/>
<evidence type="ECO:0000313" key="3">
    <source>
        <dbReference type="EMBL" id="TRX89684.1"/>
    </source>
</evidence>
<gene>
    <name evidence="3" type="ORF">FHL15_009434</name>
</gene>
<accession>A0A553HNZ6</accession>
<reference evidence="4" key="1">
    <citation type="submission" date="2019-06" db="EMBL/GenBank/DDBJ databases">
        <title>Draft genome sequence of the griseofulvin-producing fungus Xylaria cubensis strain G536.</title>
        <authorList>
            <person name="Mead M.E."/>
            <person name="Raja H.A."/>
            <person name="Steenwyk J.L."/>
            <person name="Knowles S.L."/>
            <person name="Oberlies N.H."/>
            <person name="Rokas A."/>
        </authorList>
    </citation>
    <scope>NUCLEOTIDE SEQUENCE [LARGE SCALE GENOMIC DNA]</scope>
    <source>
        <strain evidence="4">G536</strain>
    </source>
</reference>
<keyword evidence="4" id="KW-1185">Reference proteome</keyword>
<keyword evidence="2" id="KW-1133">Transmembrane helix</keyword>
<evidence type="ECO:0000313" key="4">
    <source>
        <dbReference type="Proteomes" id="UP000319160"/>
    </source>
</evidence>
<name>A0A553HNZ6_9PEZI</name>
<feature type="compositionally biased region" description="Polar residues" evidence="1">
    <location>
        <begin position="205"/>
        <end position="217"/>
    </location>
</feature>
<comment type="caution">
    <text evidence="3">The sequence shown here is derived from an EMBL/GenBank/DDBJ whole genome shotgun (WGS) entry which is preliminary data.</text>
</comment>
<protein>
    <submittedName>
        <fullName evidence="3">Uncharacterized protein</fullName>
    </submittedName>
</protein>
<feature type="compositionally biased region" description="Polar residues" evidence="1">
    <location>
        <begin position="241"/>
        <end position="255"/>
    </location>
</feature>